<accession>A0A1Z4KWM9</accession>
<sequence>MGSIKEGTIAQVSYGRHQNHSVLIVEDRRDNPLAFIGGENNYSVMFISGEKAVIHGDDLKGLVVCPLLEKDIPQLQQSYSKPN</sequence>
<dbReference type="AlphaFoldDB" id="A0A1Z4KWM9"/>
<dbReference type="EMBL" id="AP018219">
    <property type="protein sequence ID" value="BAY73292.1"/>
    <property type="molecule type" value="Genomic_DNA"/>
</dbReference>
<organism evidence="1 2">
    <name type="scientific">Trichormus variabilis NIES-23</name>
    <dbReference type="NCBI Taxonomy" id="1973479"/>
    <lineage>
        <taxon>Bacteria</taxon>
        <taxon>Bacillati</taxon>
        <taxon>Cyanobacteriota</taxon>
        <taxon>Cyanophyceae</taxon>
        <taxon>Nostocales</taxon>
        <taxon>Nostocaceae</taxon>
        <taxon>Trichormus</taxon>
    </lineage>
</organism>
<geneLocation type="plasmid" evidence="1">
    <name>plasmid3</name>
</geneLocation>
<evidence type="ECO:0000313" key="2">
    <source>
        <dbReference type="Proteomes" id="UP000217507"/>
    </source>
</evidence>
<protein>
    <submittedName>
        <fullName evidence="1">Uncharacterized protein</fullName>
    </submittedName>
</protein>
<keyword evidence="1" id="KW-0614">Plasmid</keyword>
<gene>
    <name evidence="1" type="ORF">NIES23_61200</name>
</gene>
<proteinExistence type="predicted"/>
<evidence type="ECO:0000313" key="1">
    <source>
        <dbReference type="EMBL" id="BAY73292.1"/>
    </source>
</evidence>
<reference evidence="1 2" key="1">
    <citation type="submission" date="2017-06" db="EMBL/GenBank/DDBJ databases">
        <title>Genome sequencing of cyanobaciteial culture collection at National Institute for Environmental Studies (NIES).</title>
        <authorList>
            <person name="Hirose Y."/>
            <person name="Shimura Y."/>
            <person name="Fujisawa T."/>
            <person name="Nakamura Y."/>
            <person name="Kawachi M."/>
        </authorList>
    </citation>
    <scope>NUCLEOTIDE SEQUENCE [LARGE SCALE GENOMIC DNA]</scope>
    <source>
        <strain evidence="1 2">NIES-23</strain>
        <plasmid evidence="2">Plasmid Plasmid3 dna</plasmid>
    </source>
</reference>
<dbReference type="Proteomes" id="UP000217507">
    <property type="component" value="Plasmid Plasmid3 dna"/>
</dbReference>
<name>A0A1Z4KWM9_ANAVA</name>